<comment type="caution">
    <text evidence="2">The sequence shown here is derived from an EMBL/GenBank/DDBJ whole genome shotgun (WGS) entry which is preliminary data.</text>
</comment>
<dbReference type="Proteomes" id="UP000259975">
    <property type="component" value="Unassembled WGS sequence"/>
</dbReference>
<feature type="chain" id="PRO_5042677393" description="Lipoprotein" evidence="1">
    <location>
        <begin position="18"/>
        <end position="128"/>
    </location>
</feature>
<dbReference type="PROSITE" id="PS51257">
    <property type="entry name" value="PROKAR_LIPOPROTEIN"/>
    <property type="match status" value="1"/>
</dbReference>
<feature type="signal peptide" evidence="1">
    <location>
        <begin position="1"/>
        <end position="17"/>
    </location>
</feature>
<sequence length="128" mass="14206">MFIRVVTLCFVTLVLTACVTGEKFAKISQGMSRADVIDRLGSPDGVQTEGTVELLTYANRFMSDWSWDKADYKVLLNNGFVVQYGATNIYHDTGTGERMMAAGQIMQQNKPVQTNCYQIGSSIHCSSY</sequence>
<dbReference type="AlphaFoldDB" id="A0A0C7KEH1"/>
<dbReference type="RefSeq" id="WP_022631219.1">
    <property type="nucleotide sequence ID" value="NZ_AP022139.1"/>
</dbReference>
<reference evidence="4 5" key="1">
    <citation type="submission" date="2018-08" db="EMBL/GenBank/DDBJ databases">
        <authorList>
            <consortium name="Pathogen Informatics"/>
        </authorList>
    </citation>
    <scope>NUCLEOTIDE SEQUENCE [LARGE SCALE GENOMIC DNA]</scope>
    <source>
        <strain evidence="2 5">EuSCAPE_AT029</strain>
        <strain evidence="3 4">EuSCAPE_HU047</strain>
    </source>
</reference>
<organism evidence="2 5">
    <name type="scientific">Klebsiella pneumoniae</name>
    <dbReference type="NCBI Taxonomy" id="573"/>
    <lineage>
        <taxon>Bacteria</taxon>
        <taxon>Pseudomonadati</taxon>
        <taxon>Pseudomonadota</taxon>
        <taxon>Gammaproteobacteria</taxon>
        <taxon>Enterobacterales</taxon>
        <taxon>Enterobacteriaceae</taxon>
        <taxon>Klebsiella/Raoultella group</taxon>
        <taxon>Klebsiella</taxon>
        <taxon>Klebsiella pneumoniae complex</taxon>
    </lineage>
</organism>
<dbReference type="EMBL" id="ULCI01000002">
    <property type="protein sequence ID" value="SYR29370.1"/>
    <property type="molecule type" value="Genomic_DNA"/>
</dbReference>
<proteinExistence type="predicted"/>
<gene>
    <name evidence="2" type="ORF">SAMEA3499901_01267</name>
    <name evidence="3" type="ORF">SAMEA3538828_00446</name>
</gene>
<keyword evidence="1" id="KW-0732">Signal</keyword>
<dbReference type="EMBL" id="UKGE01000004">
    <property type="protein sequence ID" value="SXN30268.1"/>
    <property type="molecule type" value="Genomic_DNA"/>
</dbReference>
<evidence type="ECO:0000313" key="3">
    <source>
        <dbReference type="EMBL" id="SYR29370.1"/>
    </source>
</evidence>
<evidence type="ECO:0000256" key="1">
    <source>
        <dbReference type="SAM" id="SignalP"/>
    </source>
</evidence>
<accession>A0A0C7KEH1</accession>
<dbReference type="Proteomes" id="UP000258253">
    <property type="component" value="Unassembled WGS sequence"/>
</dbReference>
<protein>
    <recommendedName>
        <fullName evidence="6">Lipoprotein</fullName>
    </recommendedName>
</protein>
<evidence type="ECO:0008006" key="6">
    <source>
        <dbReference type="Google" id="ProtNLM"/>
    </source>
</evidence>
<dbReference type="KEGG" id="kpx:PMK1_02589"/>
<evidence type="ECO:0000313" key="5">
    <source>
        <dbReference type="Proteomes" id="UP000259975"/>
    </source>
</evidence>
<evidence type="ECO:0000313" key="2">
    <source>
        <dbReference type="EMBL" id="SXN30268.1"/>
    </source>
</evidence>
<evidence type="ECO:0000313" key="4">
    <source>
        <dbReference type="Proteomes" id="UP000258253"/>
    </source>
</evidence>
<name>A0A0C7KEH1_KLEPN</name>